<feature type="compositionally biased region" description="Polar residues" evidence="2">
    <location>
        <begin position="918"/>
        <end position="941"/>
    </location>
</feature>
<evidence type="ECO:0000256" key="2">
    <source>
        <dbReference type="SAM" id="MobiDB-lite"/>
    </source>
</evidence>
<accession>A0ABM4DN70</accession>
<feature type="coiled-coil region" evidence="1">
    <location>
        <begin position="995"/>
        <end position="1022"/>
    </location>
</feature>
<keyword evidence="3" id="KW-1185">Reference proteome</keyword>
<dbReference type="GeneID" id="136092195"/>
<dbReference type="Proteomes" id="UP001652625">
    <property type="component" value="Chromosome 15"/>
</dbReference>
<feature type="compositionally biased region" description="Basic residues" evidence="2">
    <location>
        <begin position="901"/>
        <end position="915"/>
    </location>
</feature>
<feature type="coiled-coil region" evidence="1">
    <location>
        <begin position="629"/>
        <end position="663"/>
    </location>
</feature>
<name>A0ABM4DN70_HYDVU</name>
<evidence type="ECO:0000313" key="3">
    <source>
        <dbReference type="Proteomes" id="UP001652625"/>
    </source>
</evidence>
<organism evidence="3 4">
    <name type="scientific">Hydra vulgaris</name>
    <name type="common">Hydra</name>
    <name type="synonym">Hydra attenuata</name>
    <dbReference type="NCBI Taxonomy" id="6087"/>
    <lineage>
        <taxon>Eukaryota</taxon>
        <taxon>Metazoa</taxon>
        <taxon>Cnidaria</taxon>
        <taxon>Hydrozoa</taxon>
        <taxon>Hydroidolina</taxon>
        <taxon>Anthoathecata</taxon>
        <taxon>Aplanulata</taxon>
        <taxon>Hydridae</taxon>
        <taxon>Hydra</taxon>
    </lineage>
</organism>
<evidence type="ECO:0000313" key="4">
    <source>
        <dbReference type="RefSeq" id="XP_065676015.1"/>
    </source>
</evidence>
<proteinExistence type="predicted"/>
<protein>
    <submittedName>
        <fullName evidence="4">Axoneme-associated protein mst101(2)-like isoform X1</fullName>
    </submittedName>
</protein>
<dbReference type="RefSeq" id="XP_065676015.1">
    <property type="nucleotide sequence ID" value="XM_065819943.1"/>
</dbReference>
<sequence>MKLFFKSRAKKHSEFLKGFGPKTESEVTLSFSEEISFKNDKNSEEFYSTSSLEKEKFLRADLNSSSKNGVDVSESDDDSFKSLNEKLKNTKYCVKKTPTLTPVQLVKEPKKKWTEKIKKKFQTKKKFSNKENMEHKEFSPNLLDVNSTPQPLSVSSTPQSLSDSICNESIEEDQSIFSKSDLLNDQEIIISDATLQNTGCTEKYTANDSITWLKNECTFDLTWENKKPSKSWEIKKPSKLNLVSEQPVQPIGLILYEDDVPMSTIKTLLNEKELKEKRQKELEYIDQEALNRDGIFVPKSSCQDLTFFPTTSNHLQSTTTSNHLQTSTNEIKLLSCSKKCLNESLQSKKITIPKANITFCKPNVTNIKETSFIESFSSQEENECRQNQKVEIKTKYNYSGHSLQPINVDHVGGSNQKHTLFSPNLPACTKNNTLTQPYAMKTSNCNTNEHSQWVENKYSNISKYGQLKTSGNKKKVSFVESHKNVETSIPEVMNSSVLFCTPSENESLTQSTLLMENEFKPYASLDDLKNVVGAKSLQKNISNMDKSSLFSAYNLGKNIEKKDSPNFNAKDDLISLLNDKERVADEIMKLKCKTADLKKVAKERTADQKRIKKQELAKRHLEKKEVKKCEKVKKQNAQARAKLEMEIAKYAEEKLKADNKENEPELWEKSKLCDNQFKKSNDVQSNYNASDELLDKITDELINRLSFNQLIKEYKLLKTSLKDVHRKKIANIQTIYTLQKKTIEYEQAFRELLQKIQLLKKKHGYKEELFEIKKNIEIEKTKKRKEKKEKKFSINEFNVLNQSDPPSESRKNWINSILKKISVKDFVMKKQIKNFRKNKQLKNAKQERLEYNDGEHLFKSISESPLDNLSKRLKDARTLASFKLFQTIENHGFISPEKKISRVKKHSHKKRKPVKSHFQNSAFRRGKNSNNYITRLNSTQQKSRENNQKKKKKLTSKKIISKLMYDLESEKVGRTNAEKETVQLKKKCKKYYKNAVVLKQKLINEKKKLKLYKENKKSFNAQNQSKKLPIETPNYMSMAFDTIDKYIGKS</sequence>
<reference evidence="4" key="1">
    <citation type="submission" date="2025-08" db="UniProtKB">
        <authorList>
            <consortium name="RefSeq"/>
        </authorList>
    </citation>
    <scope>IDENTIFICATION</scope>
</reference>
<gene>
    <name evidence="4" type="primary">LOC136092195</name>
</gene>
<evidence type="ECO:0000256" key="1">
    <source>
        <dbReference type="SAM" id="Coils"/>
    </source>
</evidence>
<feature type="region of interest" description="Disordered" evidence="2">
    <location>
        <begin position="899"/>
        <end position="954"/>
    </location>
</feature>
<keyword evidence="1" id="KW-0175">Coiled coil</keyword>